<evidence type="ECO:0000313" key="10">
    <source>
        <dbReference type="EMBL" id="CUQ54105.1"/>
    </source>
</evidence>
<feature type="transmembrane region" description="Helical" evidence="8">
    <location>
        <begin position="392"/>
        <end position="414"/>
    </location>
</feature>
<keyword evidence="5 10" id="KW-0418">Kinase</keyword>
<evidence type="ECO:0000256" key="5">
    <source>
        <dbReference type="ARBA" id="ARBA00022777"/>
    </source>
</evidence>
<dbReference type="FunFam" id="3.30.565.10:FF:000006">
    <property type="entry name" value="Sensor histidine kinase WalK"/>
    <property type="match status" value="1"/>
</dbReference>
<dbReference type="CDD" id="cd00082">
    <property type="entry name" value="HisKA"/>
    <property type="match status" value="1"/>
</dbReference>
<sequence length="675" mass="77884">MRKIYLLRVMKHTHKYLVLTIPIFLVSLLALGCQEKEEKKVVLIHSFEQKKDTYPIFNETLKRTFDKQKVNPEIHTFYLDCEQYLDSAEIARMYNYIDSIKEIKPDIILVNDDQACYSLLACGHPYLKEIPIVFAGVNYPNWSLLKKYPNVTGLHDKQDFIKNIKFIHKLFGVLQIQIPCDRTILGRKSFNDFWQQIQGHPEIEIIRLKIRGLELDKIGTNDSLFVKRLIDLTQNGTQMRSLPGKNCIAKINTLPYRVLPGSSLLFNLSGTLDQSTYLDIKYDHTSEAFYQLVNYPSFSAHYEPIQYHPAKRRNRYIGGYFTSVEIQAQEQAEMASLVLKGTPVAEIPIKESSKEYILVWHTIKAWGIPIEKIPSYARLVNIPFYELYKKQLIAFICVAFIFINIVATGLWKLYSREQKYKKLAQANLVKQNKELEVALEKAKESDQMKSAFLANMSHEIRTPLNAIVGFSNLMNTDIELSKAERENFTELINTNSDLLLNLINDILDLSRIESGRMSFSFQQYSLNELISTIYQTFQVLMPENVELRMQIPEKSISIPTDKLRLTQVITNFLSNAIKFTQKGYILIGYEYREEGRHVHIFVEDTGIGIPKEKQDAVFNRFTKLDEFAKGTGLGLSICKVIAERFDGYIAVESEIGKGSRFSIILPLNPKHTESD</sequence>
<dbReference type="Proteomes" id="UP000095332">
    <property type="component" value="Unassembled WGS sequence"/>
</dbReference>
<accession>A0A174XBW5</accession>
<keyword evidence="8" id="KW-0812">Transmembrane</keyword>
<dbReference type="InterPro" id="IPR005467">
    <property type="entry name" value="His_kinase_dom"/>
</dbReference>
<dbReference type="Pfam" id="PF02518">
    <property type="entry name" value="HATPase_c"/>
    <property type="match status" value="1"/>
</dbReference>
<dbReference type="Pfam" id="PF00512">
    <property type="entry name" value="HisKA"/>
    <property type="match status" value="1"/>
</dbReference>
<evidence type="ECO:0000256" key="8">
    <source>
        <dbReference type="SAM" id="Phobius"/>
    </source>
</evidence>
<dbReference type="PROSITE" id="PS51257">
    <property type="entry name" value="PROKAR_LIPOPROTEIN"/>
    <property type="match status" value="1"/>
</dbReference>
<dbReference type="SMART" id="SM00388">
    <property type="entry name" value="HisKA"/>
    <property type="match status" value="1"/>
</dbReference>
<dbReference type="EMBL" id="CZBM01000022">
    <property type="protein sequence ID" value="CUQ54105.1"/>
    <property type="molecule type" value="Genomic_DNA"/>
</dbReference>
<feature type="domain" description="Histidine kinase" evidence="9">
    <location>
        <begin position="455"/>
        <end position="669"/>
    </location>
</feature>
<keyword evidence="6" id="KW-0902">Two-component regulatory system</keyword>
<comment type="catalytic activity">
    <reaction evidence="1">
        <text>ATP + protein L-histidine = ADP + protein N-phospho-L-histidine.</text>
        <dbReference type="EC" id="2.7.13.3"/>
    </reaction>
</comment>
<dbReference type="PANTHER" id="PTHR43711">
    <property type="entry name" value="TWO-COMPONENT HISTIDINE KINASE"/>
    <property type="match status" value="1"/>
</dbReference>
<dbReference type="Gene3D" id="1.10.287.130">
    <property type="match status" value="1"/>
</dbReference>
<dbReference type="Gene3D" id="3.40.50.2300">
    <property type="match status" value="1"/>
</dbReference>
<evidence type="ECO:0000256" key="2">
    <source>
        <dbReference type="ARBA" id="ARBA00012438"/>
    </source>
</evidence>
<dbReference type="InterPro" id="IPR050736">
    <property type="entry name" value="Sensor_HK_Regulatory"/>
</dbReference>
<keyword evidence="7 8" id="KW-0472">Membrane</keyword>
<dbReference type="SUPFAM" id="SSF55874">
    <property type="entry name" value="ATPase domain of HSP90 chaperone/DNA topoisomerase II/histidine kinase"/>
    <property type="match status" value="1"/>
</dbReference>
<dbReference type="EC" id="2.7.13.3" evidence="2"/>
<dbReference type="PANTHER" id="PTHR43711:SF31">
    <property type="entry name" value="HISTIDINE KINASE"/>
    <property type="match status" value="1"/>
</dbReference>
<dbReference type="InterPro" id="IPR036097">
    <property type="entry name" value="HisK_dim/P_sf"/>
</dbReference>
<dbReference type="PROSITE" id="PS50109">
    <property type="entry name" value="HIS_KIN"/>
    <property type="match status" value="1"/>
</dbReference>
<dbReference type="SUPFAM" id="SSF47384">
    <property type="entry name" value="Homodimeric domain of signal transducing histidine kinase"/>
    <property type="match status" value="1"/>
</dbReference>
<dbReference type="FunFam" id="1.10.287.130:FF:000001">
    <property type="entry name" value="Two-component sensor histidine kinase"/>
    <property type="match status" value="1"/>
</dbReference>
<dbReference type="InterPro" id="IPR003661">
    <property type="entry name" value="HisK_dim/P_dom"/>
</dbReference>
<dbReference type="GO" id="GO:0000155">
    <property type="term" value="F:phosphorelay sensor kinase activity"/>
    <property type="evidence" value="ECO:0007669"/>
    <property type="project" value="InterPro"/>
</dbReference>
<dbReference type="InterPro" id="IPR004358">
    <property type="entry name" value="Sig_transdc_His_kin-like_C"/>
</dbReference>
<gene>
    <name evidence="10" type="primary">rcsC_7</name>
    <name evidence="10" type="ORF">ERS852560_03968</name>
</gene>
<dbReference type="InterPro" id="IPR036890">
    <property type="entry name" value="HATPase_C_sf"/>
</dbReference>
<evidence type="ECO:0000256" key="6">
    <source>
        <dbReference type="ARBA" id="ARBA00023012"/>
    </source>
</evidence>
<name>A0A174XBW5_PARDI</name>
<evidence type="ECO:0000259" key="9">
    <source>
        <dbReference type="PROSITE" id="PS50109"/>
    </source>
</evidence>
<dbReference type="PRINTS" id="PR00344">
    <property type="entry name" value="BCTRLSENSOR"/>
</dbReference>
<evidence type="ECO:0000256" key="7">
    <source>
        <dbReference type="ARBA" id="ARBA00023136"/>
    </source>
</evidence>
<evidence type="ECO:0000256" key="4">
    <source>
        <dbReference type="ARBA" id="ARBA00022679"/>
    </source>
</evidence>
<dbReference type="CDD" id="cd16922">
    <property type="entry name" value="HATPase_EvgS-ArcB-TorS-like"/>
    <property type="match status" value="1"/>
</dbReference>
<protein>
    <recommendedName>
        <fullName evidence="2">histidine kinase</fullName>
        <ecNumber evidence="2">2.7.13.3</ecNumber>
    </recommendedName>
</protein>
<keyword evidence="4 10" id="KW-0808">Transferase</keyword>
<dbReference type="SMART" id="SM00387">
    <property type="entry name" value="HATPase_c"/>
    <property type="match status" value="1"/>
</dbReference>
<evidence type="ECO:0000256" key="1">
    <source>
        <dbReference type="ARBA" id="ARBA00000085"/>
    </source>
</evidence>
<keyword evidence="3" id="KW-0597">Phosphoprotein</keyword>
<dbReference type="InterPro" id="IPR003594">
    <property type="entry name" value="HATPase_dom"/>
</dbReference>
<proteinExistence type="predicted"/>
<dbReference type="AlphaFoldDB" id="A0A174XBW5"/>
<dbReference type="Gene3D" id="3.30.565.10">
    <property type="entry name" value="Histidine kinase-like ATPase, C-terminal domain"/>
    <property type="match status" value="1"/>
</dbReference>
<reference evidence="10 11" key="1">
    <citation type="submission" date="2015-09" db="EMBL/GenBank/DDBJ databases">
        <authorList>
            <consortium name="Pathogen Informatics"/>
        </authorList>
    </citation>
    <scope>NUCLEOTIDE SEQUENCE [LARGE SCALE GENOMIC DNA]</scope>
    <source>
        <strain evidence="10 11">2789STDY5834948</strain>
    </source>
</reference>
<keyword evidence="8" id="KW-1133">Transmembrane helix</keyword>
<evidence type="ECO:0000313" key="11">
    <source>
        <dbReference type="Proteomes" id="UP000095332"/>
    </source>
</evidence>
<evidence type="ECO:0000256" key="3">
    <source>
        <dbReference type="ARBA" id="ARBA00022553"/>
    </source>
</evidence>
<organism evidence="10 11">
    <name type="scientific">Parabacteroides distasonis</name>
    <dbReference type="NCBI Taxonomy" id="823"/>
    <lineage>
        <taxon>Bacteria</taxon>
        <taxon>Pseudomonadati</taxon>
        <taxon>Bacteroidota</taxon>
        <taxon>Bacteroidia</taxon>
        <taxon>Bacteroidales</taxon>
        <taxon>Tannerellaceae</taxon>
        <taxon>Parabacteroides</taxon>
    </lineage>
</organism>